<dbReference type="InterPro" id="IPR011330">
    <property type="entry name" value="Glyco_hydro/deAcase_b/a-brl"/>
</dbReference>
<dbReference type="PANTHER" id="PTHR45985">
    <property type="match status" value="1"/>
</dbReference>
<keyword evidence="2" id="KW-1185">Reference proteome</keyword>
<evidence type="ECO:0000313" key="2">
    <source>
        <dbReference type="Proteomes" id="UP000014500"/>
    </source>
</evidence>
<dbReference type="EnsemblMetazoa" id="SMAR000292-RA">
    <property type="protein sequence ID" value="SMAR000292-PA"/>
    <property type="gene ID" value="SMAR000292"/>
</dbReference>
<dbReference type="SUPFAM" id="SSF88713">
    <property type="entry name" value="Glycoside hydrolase/deacetylase"/>
    <property type="match status" value="1"/>
</dbReference>
<dbReference type="PANTHER" id="PTHR45985:SF12">
    <property type="entry name" value="CHITIN DEACETYLASE-LIKE 5, ISOFORM B"/>
    <property type="match status" value="1"/>
</dbReference>
<dbReference type="OMA" id="WETEMSG"/>
<dbReference type="HOGENOM" id="CLU_1429707_0_0_1"/>
<dbReference type="GO" id="GO:0005975">
    <property type="term" value="P:carbohydrate metabolic process"/>
    <property type="evidence" value="ECO:0007669"/>
    <property type="project" value="InterPro"/>
</dbReference>
<dbReference type="eggNOG" id="ENOG502QW08">
    <property type="taxonomic scope" value="Eukaryota"/>
</dbReference>
<dbReference type="AlphaFoldDB" id="T1IHH7"/>
<dbReference type="STRING" id="126957.T1IHH7"/>
<evidence type="ECO:0000313" key="1">
    <source>
        <dbReference type="EnsemblMetazoa" id="SMAR000292-PA"/>
    </source>
</evidence>
<proteinExistence type="predicted"/>
<dbReference type="InterPro" id="IPR052740">
    <property type="entry name" value="CE4"/>
</dbReference>
<dbReference type="Gene3D" id="3.20.20.370">
    <property type="entry name" value="Glycoside hydrolase/deacetylase"/>
    <property type="match status" value="1"/>
</dbReference>
<dbReference type="Proteomes" id="UP000014500">
    <property type="component" value="Unassembled WGS sequence"/>
</dbReference>
<reference evidence="2" key="1">
    <citation type="submission" date="2011-05" db="EMBL/GenBank/DDBJ databases">
        <authorList>
            <person name="Richards S.R."/>
            <person name="Qu J."/>
            <person name="Jiang H."/>
            <person name="Jhangiani S.N."/>
            <person name="Agravi P."/>
            <person name="Goodspeed R."/>
            <person name="Gross S."/>
            <person name="Mandapat C."/>
            <person name="Jackson L."/>
            <person name="Mathew T."/>
            <person name="Pu L."/>
            <person name="Thornton R."/>
            <person name="Saada N."/>
            <person name="Wilczek-Boney K.B."/>
            <person name="Lee S."/>
            <person name="Kovar C."/>
            <person name="Wu Y."/>
            <person name="Scherer S.E."/>
            <person name="Worley K.C."/>
            <person name="Muzny D.M."/>
            <person name="Gibbs R."/>
        </authorList>
    </citation>
    <scope>NUCLEOTIDE SEQUENCE</scope>
    <source>
        <strain evidence="2">Brora</strain>
    </source>
</reference>
<accession>T1IHH7</accession>
<protein>
    <submittedName>
        <fullName evidence="1">Uncharacterized protein</fullName>
    </submittedName>
</protein>
<name>T1IHH7_STRMM</name>
<reference evidence="1" key="2">
    <citation type="submission" date="2015-02" db="UniProtKB">
        <authorList>
            <consortium name="EnsemblMetazoa"/>
        </authorList>
    </citation>
    <scope>IDENTIFICATION</scope>
</reference>
<organism evidence="1 2">
    <name type="scientific">Strigamia maritima</name>
    <name type="common">European centipede</name>
    <name type="synonym">Geophilus maritimus</name>
    <dbReference type="NCBI Taxonomy" id="126957"/>
    <lineage>
        <taxon>Eukaryota</taxon>
        <taxon>Metazoa</taxon>
        <taxon>Ecdysozoa</taxon>
        <taxon>Arthropoda</taxon>
        <taxon>Myriapoda</taxon>
        <taxon>Chilopoda</taxon>
        <taxon>Pleurostigmophora</taxon>
        <taxon>Geophilomorpha</taxon>
        <taxon>Linotaeniidae</taxon>
        <taxon>Strigamia</taxon>
    </lineage>
</organism>
<dbReference type="EMBL" id="JH429908">
    <property type="status" value="NOT_ANNOTATED_CDS"/>
    <property type="molecule type" value="Genomic_DNA"/>
</dbReference>
<dbReference type="PhylomeDB" id="T1IHH7"/>
<sequence>MGALFAQLLVSREWTEYGKVDSMYAAGDEIASYSIRYYKFYYRIIADRMACQIMASLTRSWHDEMYGQKEILSRYGGVKKDNIRCMRAPFLVIGGDKMFSMLHEDNFTYDSSVTIVENTSPFWPHTLDFSFPHECAIPPCSTKSFPGLVTARHRRAESRGSNVSFRDDLRSFRTCGECPSIYPWVNKTNV</sequence>